<dbReference type="SUPFAM" id="SSF53383">
    <property type="entry name" value="PLP-dependent transferases"/>
    <property type="match status" value="1"/>
</dbReference>
<accession>D4DAT9</accession>
<organism evidence="6 7">
    <name type="scientific">Trichophyton verrucosum (strain HKI 0517)</name>
    <dbReference type="NCBI Taxonomy" id="663202"/>
    <lineage>
        <taxon>Eukaryota</taxon>
        <taxon>Fungi</taxon>
        <taxon>Dikarya</taxon>
        <taxon>Ascomycota</taxon>
        <taxon>Pezizomycotina</taxon>
        <taxon>Eurotiomycetes</taxon>
        <taxon>Eurotiomycetidae</taxon>
        <taxon>Onygenales</taxon>
        <taxon>Arthrodermataceae</taxon>
        <taxon>Trichophyton</taxon>
    </lineage>
</organism>
<dbReference type="InterPro" id="IPR015421">
    <property type="entry name" value="PyrdxlP-dep_Trfase_major"/>
</dbReference>
<comment type="caution">
    <text evidence="6">The sequence shown here is derived from an EMBL/GenBank/DDBJ whole genome shotgun (WGS) entry which is preliminary data.</text>
</comment>
<dbReference type="InterPro" id="IPR015422">
    <property type="entry name" value="PyrdxlP-dep_Trfase_small"/>
</dbReference>
<dbReference type="Pfam" id="PF00155">
    <property type="entry name" value="Aminotran_1_2"/>
    <property type="match status" value="1"/>
</dbReference>
<keyword evidence="7" id="KW-1185">Reference proteome</keyword>
<evidence type="ECO:0000256" key="3">
    <source>
        <dbReference type="ARBA" id="ARBA00022679"/>
    </source>
</evidence>
<dbReference type="PANTHER" id="PTHR13693">
    <property type="entry name" value="CLASS II AMINOTRANSFERASE/8-AMINO-7-OXONONANOATE SYNTHASE"/>
    <property type="match status" value="1"/>
</dbReference>
<keyword evidence="4" id="KW-0663">Pyridoxal phosphate</keyword>
<dbReference type="Gene3D" id="3.90.1150.10">
    <property type="entry name" value="Aspartate Aminotransferase, domain 1"/>
    <property type="match status" value="2"/>
</dbReference>
<dbReference type="Gene3D" id="3.40.640.10">
    <property type="entry name" value="Type I PLP-dependent aspartate aminotransferase-like (Major domain)"/>
    <property type="match status" value="2"/>
</dbReference>
<feature type="domain" description="Aminotransferase class I/classII large" evidence="5">
    <location>
        <begin position="61"/>
        <end position="249"/>
    </location>
</feature>
<dbReference type="AlphaFoldDB" id="D4DAT9"/>
<gene>
    <name evidence="6" type="ORF">TRV_04237</name>
</gene>
<dbReference type="InterPro" id="IPR050087">
    <property type="entry name" value="AON_synthase_class-II"/>
</dbReference>
<protein>
    <recommendedName>
        <fullName evidence="5">Aminotransferase class I/classII large domain-containing protein</fullName>
    </recommendedName>
</protein>
<keyword evidence="3" id="KW-0808">Transferase</keyword>
<proteinExistence type="inferred from homology"/>
<name>D4DAT9_TRIVH</name>
<dbReference type="EMBL" id="ACYE01000215">
    <property type="protein sequence ID" value="EFE41039.1"/>
    <property type="molecule type" value="Genomic_DNA"/>
</dbReference>
<evidence type="ECO:0000313" key="7">
    <source>
        <dbReference type="Proteomes" id="UP000008383"/>
    </source>
</evidence>
<comment type="similarity">
    <text evidence="2">Belongs to the class-II pyridoxal-phosphate-dependent aminotransferase family. BioF subfamily.</text>
</comment>
<comment type="cofactor">
    <cofactor evidence="1">
        <name>pyridoxal 5'-phosphate</name>
        <dbReference type="ChEBI" id="CHEBI:597326"/>
    </cofactor>
</comment>
<evidence type="ECO:0000256" key="1">
    <source>
        <dbReference type="ARBA" id="ARBA00001933"/>
    </source>
</evidence>
<evidence type="ECO:0000256" key="4">
    <source>
        <dbReference type="ARBA" id="ARBA00022898"/>
    </source>
</evidence>
<dbReference type="GO" id="GO:0016740">
    <property type="term" value="F:transferase activity"/>
    <property type="evidence" value="ECO:0007669"/>
    <property type="project" value="UniProtKB-KW"/>
</dbReference>
<dbReference type="GO" id="GO:0009102">
    <property type="term" value="P:biotin biosynthetic process"/>
    <property type="evidence" value="ECO:0007669"/>
    <property type="project" value="TreeGrafter"/>
</dbReference>
<dbReference type="Proteomes" id="UP000008383">
    <property type="component" value="Unassembled WGS sequence"/>
</dbReference>
<dbReference type="InterPro" id="IPR004839">
    <property type="entry name" value="Aminotransferase_I/II_large"/>
</dbReference>
<evidence type="ECO:0000259" key="5">
    <source>
        <dbReference type="Pfam" id="PF00155"/>
    </source>
</evidence>
<dbReference type="OrthoDB" id="2382073at2759"/>
<sequence>MAANSKSVSEVVSWIKSQKPVVPQMKDAPTFYRNLEEALDVRRSTQSMLTRGQNTWKTGDAIDFCSNDLLSPGLTGELRAEFLAELARHPDFALHSGGSRVMGGNYDYIEAVEQEIADFLGSETALMFNSGSNGNIAIYTAIPRPGDAIVYDELVHFSTHTGMAASLATTKVAFRHNDLDAFREAMSSTMDSHPMLKDGSRSILVSVESIYSMDGDVCPLVEMLEIAREICPKGNFAFIADEAHATGVVAVVLGNTTVRNTMLNFAGSLVNTTAPSFPSVAVVRAAYNLMRTGATQKAQDNIQHLVKYFFKTIISNPIWDKATDTGILSIPVSEDYESNDFVTHIVPIWTRQKYNWWLFFHLQLAKIAVVPIDYPQVPKGKSRVRVMIHARNTEAEVDYLAATICSFVSEMIEIEEGGEKGKLPKAAQQIYALMAANA</sequence>
<dbReference type="HOGENOM" id="CLU_015846_3_0_1"/>
<dbReference type="GO" id="GO:0030170">
    <property type="term" value="F:pyridoxal phosphate binding"/>
    <property type="evidence" value="ECO:0007669"/>
    <property type="project" value="InterPro"/>
</dbReference>
<evidence type="ECO:0000256" key="2">
    <source>
        <dbReference type="ARBA" id="ARBA00010008"/>
    </source>
</evidence>
<dbReference type="PANTHER" id="PTHR13693:SF77">
    <property type="entry name" value="8-AMINO-7-OXONONANOATE SYNTHASE"/>
    <property type="match status" value="1"/>
</dbReference>
<dbReference type="InterPro" id="IPR015424">
    <property type="entry name" value="PyrdxlP-dep_Trfase"/>
</dbReference>
<dbReference type="GeneID" id="9578618"/>
<dbReference type="RefSeq" id="XP_003021657.1">
    <property type="nucleotide sequence ID" value="XM_003021611.1"/>
</dbReference>
<evidence type="ECO:0000313" key="6">
    <source>
        <dbReference type="EMBL" id="EFE41039.1"/>
    </source>
</evidence>
<dbReference type="KEGG" id="tve:TRV_04237"/>
<reference evidence="7" key="1">
    <citation type="journal article" date="2011" name="Genome Biol.">
        <title>Comparative and functional genomics provide insights into the pathogenicity of dermatophytic fungi.</title>
        <authorList>
            <person name="Burmester A."/>
            <person name="Shelest E."/>
            <person name="Gloeckner G."/>
            <person name="Heddergott C."/>
            <person name="Schindler S."/>
            <person name="Staib P."/>
            <person name="Heidel A."/>
            <person name="Felder M."/>
            <person name="Petzold A."/>
            <person name="Szafranski K."/>
            <person name="Feuermann M."/>
            <person name="Pedruzzi I."/>
            <person name="Priebe S."/>
            <person name="Groth M."/>
            <person name="Winkler R."/>
            <person name="Li W."/>
            <person name="Kniemeyer O."/>
            <person name="Schroeckh V."/>
            <person name="Hertweck C."/>
            <person name="Hube B."/>
            <person name="White T.C."/>
            <person name="Platzer M."/>
            <person name="Guthke R."/>
            <person name="Heitman J."/>
            <person name="Woestemeyer J."/>
            <person name="Zipfel P.F."/>
            <person name="Monod M."/>
            <person name="Brakhage A.A."/>
        </authorList>
    </citation>
    <scope>NUCLEOTIDE SEQUENCE [LARGE SCALE GENOMIC DNA]</scope>
    <source>
        <strain evidence="7">HKI 0517</strain>
    </source>
</reference>